<protein>
    <submittedName>
        <fullName evidence="3">Uncharacterized protein</fullName>
    </submittedName>
</protein>
<dbReference type="Proteomes" id="UP000239710">
    <property type="component" value="Unassembled WGS sequence"/>
</dbReference>
<reference evidence="2 5" key="2">
    <citation type="submission" date="2016-08" db="EMBL/GenBank/DDBJ databases">
        <title>Evolution of the type three secretion system and type three effector repertoires in Xanthomonas.</title>
        <authorList>
            <person name="Merda D."/>
            <person name="Briand M."/>
            <person name="Bosis E."/>
            <person name="Rousseau C."/>
            <person name="Portier P."/>
            <person name="Jacques M.-A."/>
            <person name="Fischer-Le Saux M."/>
        </authorList>
    </citation>
    <scope>NUCLEOTIDE SEQUENCE [LARGE SCALE GENOMIC DNA]</scope>
    <source>
        <strain evidence="2 5">CFBP1976</strain>
    </source>
</reference>
<dbReference type="STRING" id="56449.XBLMG947_1135"/>
<evidence type="ECO:0000256" key="1">
    <source>
        <dbReference type="SAM" id="Phobius"/>
    </source>
</evidence>
<organism evidence="3 4">
    <name type="scientific">Xanthomonas bromi</name>
    <dbReference type="NCBI Taxonomy" id="56449"/>
    <lineage>
        <taxon>Bacteria</taxon>
        <taxon>Pseudomonadati</taxon>
        <taxon>Pseudomonadota</taxon>
        <taxon>Gammaproteobacteria</taxon>
        <taxon>Lysobacterales</taxon>
        <taxon>Lysobacteraceae</taxon>
        <taxon>Xanthomonas</taxon>
    </lineage>
</organism>
<dbReference type="OrthoDB" id="6006257at2"/>
<accession>A0A1C3NJ18</accession>
<feature type="transmembrane region" description="Helical" evidence="1">
    <location>
        <begin position="47"/>
        <end position="71"/>
    </location>
</feature>
<dbReference type="AlphaFoldDB" id="A0A1C3NJ18"/>
<sequence>MIPLKALALTLVGLICAGQGGWTLLHPQALAAVNRGGLLYERFGPAGVGVGMLAVGVMMAVIGVVWTRYAWPRRA</sequence>
<dbReference type="RefSeq" id="WP_065466789.1">
    <property type="nucleotide sequence ID" value="NZ_FLTX01000013.1"/>
</dbReference>
<dbReference type="Proteomes" id="UP000092503">
    <property type="component" value="Unassembled WGS sequence"/>
</dbReference>
<name>A0A1C3NJ18_9XANT</name>
<evidence type="ECO:0000313" key="4">
    <source>
        <dbReference type="Proteomes" id="UP000092503"/>
    </source>
</evidence>
<evidence type="ECO:0000313" key="5">
    <source>
        <dbReference type="Proteomes" id="UP000239710"/>
    </source>
</evidence>
<keyword evidence="1" id="KW-0472">Membrane</keyword>
<dbReference type="EMBL" id="FLTX01000013">
    <property type="protein sequence ID" value="SBV50357.1"/>
    <property type="molecule type" value="Genomic_DNA"/>
</dbReference>
<keyword evidence="5" id="KW-1185">Reference proteome</keyword>
<evidence type="ECO:0000313" key="3">
    <source>
        <dbReference type="EMBL" id="SBV50357.1"/>
    </source>
</evidence>
<keyword evidence="1" id="KW-0812">Transmembrane</keyword>
<dbReference type="EMBL" id="MDCE01000005">
    <property type="protein sequence ID" value="PPV07971.1"/>
    <property type="molecule type" value="Genomic_DNA"/>
</dbReference>
<proteinExistence type="predicted"/>
<reference evidence="3 4" key="1">
    <citation type="submission" date="2016-06" db="EMBL/GenBank/DDBJ databases">
        <authorList>
            <person name="Kjaerup R.B."/>
            <person name="Dalgaard T.S."/>
            <person name="Juul-Madsen H.R."/>
        </authorList>
    </citation>
    <scope>NUCLEOTIDE SEQUENCE [LARGE SCALE GENOMIC DNA]</scope>
    <source>
        <strain evidence="3">LMG947</strain>
    </source>
</reference>
<keyword evidence="1" id="KW-1133">Transmembrane helix</keyword>
<evidence type="ECO:0000313" key="2">
    <source>
        <dbReference type="EMBL" id="PPV07971.1"/>
    </source>
</evidence>
<gene>
    <name evidence="3" type="ORF">XBLMG947_1135</name>
    <name evidence="2" type="ORF">XbrCFBP1976_04495</name>
</gene>